<protein>
    <submittedName>
        <fullName evidence="2">Uncharacterized protein</fullName>
    </submittedName>
</protein>
<accession>A0A9P9ANE8</accession>
<feature type="compositionally biased region" description="Basic and acidic residues" evidence="1">
    <location>
        <begin position="1"/>
        <end position="10"/>
    </location>
</feature>
<feature type="compositionally biased region" description="Polar residues" evidence="1">
    <location>
        <begin position="81"/>
        <end position="101"/>
    </location>
</feature>
<feature type="region of interest" description="Disordered" evidence="1">
    <location>
        <begin position="233"/>
        <end position="329"/>
    </location>
</feature>
<reference evidence="2 3" key="1">
    <citation type="journal article" date="2021" name="Nat. Commun.">
        <title>Genetic determinants of endophytism in the Arabidopsis root mycobiome.</title>
        <authorList>
            <person name="Mesny F."/>
            <person name="Miyauchi S."/>
            <person name="Thiergart T."/>
            <person name="Pickel B."/>
            <person name="Atanasova L."/>
            <person name="Karlsson M."/>
            <person name="Huettel B."/>
            <person name="Barry K.W."/>
            <person name="Haridas S."/>
            <person name="Chen C."/>
            <person name="Bauer D."/>
            <person name="Andreopoulos W."/>
            <person name="Pangilinan J."/>
            <person name="LaButti K."/>
            <person name="Riley R."/>
            <person name="Lipzen A."/>
            <person name="Clum A."/>
            <person name="Drula E."/>
            <person name="Henrissat B."/>
            <person name="Kohler A."/>
            <person name="Grigoriev I.V."/>
            <person name="Martin F.M."/>
            <person name="Hacquard S."/>
        </authorList>
    </citation>
    <scope>NUCLEOTIDE SEQUENCE [LARGE SCALE GENOMIC DNA]</scope>
    <source>
        <strain evidence="2 3">MPI-CAGE-CH-0241</strain>
    </source>
</reference>
<sequence>MLASHRDQENLVRSQRVSSKQQHLKTPGARFPKTPGPFGQNDENAPTAFTGKTGLGGAKQFGNDKTGMKPKGPRQAMETPMGTQSRAPLGNKTTNAKARTGQTGGVKGMVNKLEKSQLRPTTHKRKQLSVEMAPLQFKSKDEQKTVGEQEPEYAPPRPQDRPYESDVFTDDVLQDDGLVKMHVQNGFYPFWADTVGGKGVPDQDQEYDETMHKVTNKAGSRNQHKTANVEWNMRDKQSPPRQLKNHLVKREPLKAPSRLVKKQPSTLASRRAASALSMASDTSRSTDAPLPIRTTKTRKPLSTMLQGKRPTAVAKTSTTESAAGEAASRTTIGYSRGRVASSMLQTHRRVVSETVQPARTVKPAQSSESFSSDMTITPARLRQAAYMRSQETRPVFTFLFEEEDDHNEDIIPIRRPLPPSDDEEEFELSLGLEETHV</sequence>
<feature type="compositionally biased region" description="Polar residues" evidence="1">
    <location>
        <begin position="11"/>
        <end position="21"/>
    </location>
</feature>
<proteinExistence type="predicted"/>
<comment type="caution">
    <text evidence="2">The sequence shown here is derived from an EMBL/GenBank/DDBJ whole genome shotgun (WGS) entry which is preliminary data.</text>
</comment>
<evidence type="ECO:0000313" key="3">
    <source>
        <dbReference type="Proteomes" id="UP000777438"/>
    </source>
</evidence>
<evidence type="ECO:0000256" key="1">
    <source>
        <dbReference type="SAM" id="MobiDB-lite"/>
    </source>
</evidence>
<feature type="region of interest" description="Disordered" evidence="1">
    <location>
        <begin position="409"/>
        <end position="437"/>
    </location>
</feature>
<name>A0A9P9ANE8_9HYPO</name>
<feature type="region of interest" description="Disordered" evidence="1">
    <location>
        <begin position="1"/>
        <end position="165"/>
    </location>
</feature>
<feature type="compositionally biased region" description="Low complexity" evidence="1">
    <location>
        <begin position="428"/>
        <end position="437"/>
    </location>
</feature>
<feature type="region of interest" description="Disordered" evidence="1">
    <location>
        <begin position="350"/>
        <end position="372"/>
    </location>
</feature>
<gene>
    <name evidence="2" type="ORF">B0T10DRAFT_282871</name>
</gene>
<organism evidence="2 3">
    <name type="scientific">Thelonectria olida</name>
    <dbReference type="NCBI Taxonomy" id="1576542"/>
    <lineage>
        <taxon>Eukaryota</taxon>
        <taxon>Fungi</taxon>
        <taxon>Dikarya</taxon>
        <taxon>Ascomycota</taxon>
        <taxon>Pezizomycotina</taxon>
        <taxon>Sordariomycetes</taxon>
        <taxon>Hypocreomycetidae</taxon>
        <taxon>Hypocreales</taxon>
        <taxon>Nectriaceae</taxon>
        <taxon>Thelonectria</taxon>
    </lineage>
</organism>
<dbReference type="AlphaFoldDB" id="A0A9P9ANE8"/>
<dbReference type="EMBL" id="JAGPYM010000007">
    <property type="protein sequence ID" value="KAH6892017.1"/>
    <property type="molecule type" value="Genomic_DNA"/>
</dbReference>
<keyword evidence="3" id="KW-1185">Reference proteome</keyword>
<dbReference type="Proteomes" id="UP000777438">
    <property type="component" value="Unassembled WGS sequence"/>
</dbReference>
<feature type="compositionally biased region" description="Polar residues" evidence="1">
    <location>
        <begin position="353"/>
        <end position="372"/>
    </location>
</feature>
<feature type="compositionally biased region" description="Low complexity" evidence="1">
    <location>
        <begin position="265"/>
        <end position="280"/>
    </location>
</feature>
<feature type="compositionally biased region" description="Basic and acidic residues" evidence="1">
    <location>
        <begin position="138"/>
        <end position="147"/>
    </location>
</feature>
<feature type="compositionally biased region" description="Low complexity" evidence="1">
    <location>
        <begin position="314"/>
        <end position="329"/>
    </location>
</feature>
<dbReference type="OrthoDB" id="5327145at2759"/>
<evidence type="ECO:0000313" key="2">
    <source>
        <dbReference type="EMBL" id="KAH6892017.1"/>
    </source>
</evidence>